<dbReference type="SMART" id="SM00382">
    <property type="entry name" value="AAA"/>
    <property type="match status" value="1"/>
</dbReference>
<evidence type="ECO:0000256" key="6">
    <source>
        <dbReference type="ARBA" id="ARBA00022970"/>
    </source>
</evidence>
<reference evidence="9" key="1">
    <citation type="journal article" date="2019" name="Int. J. Syst. Evol. Microbiol.">
        <title>The Global Catalogue of Microorganisms (GCM) 10K type strain sequencing project: providing services to taxonomists for standard genome sequencing and annotation.</title>
        <authorList>
            <consortium name="The Broad Institute Genomics Platform"/>
            <consortium name="The Broad Institute Genome Sequencing Center for Infectious Disease"/>
            <person name="Wu L."/>
            <person name="Ma J."/>
        </authorList>
    </citation>
    <scope>NUCLEOTIDE SEQUENCE [LARGE SCALE GENOMIC DNA]</scope>
    <source>
        <strain evidence="9">JCM 17804</strain>
    </source>
</reference>
<dbReference type="PANTHER" id="PTHR43820">
    <property type="entry name" value="HIGH-AFFINITY BRANCHED-CHAIN AMINO ACID TRANSPORT ATP-BINDING PROTEIN LIVF"/>
    <property type="match status" value="1"/>
</dbReference>
<dbReference type="RefSeq" id="WP_345537207.1">
    <property type="nucleotide sequence ID" value="NZ_BAABGJ010000013.1"/>
</dbReference>
<name>A0ABP8HFD5_9BURK</name>
<dbReference type="Gene3D" id="3.40.50.300">
    <property type="entry name" value="P-loop containing nucleotide triphosphate hydrolases"/>
    <property type="match status" value="1"/>
</dbReference>
<sequence>MLSCHDLNARYGVAHVLFDVSLELRAGRVLSLLGRNGAGKSTLLKTLMGLLPAHSGTVAFEGRRIDGLPPWHVARLGLGYVPEERRIFVDLSVQDNIEVGERAGSPWTRERLYGIFPALREFRKRPAGLLSGGQQQMLTVARTLAGGPAVLLIDEPTEGLAPVMVQTLESVMAQLKREGQTMLVAAQDLRFALSIADDICVMNLGRVVHACSGDDARADAARLRQLFTL</sequence>
<keyword evidence="5 8" id="KW-0067">ATP-binding</keyword>
<proteinExistence type="inferred from homology"/>
<keyword evidence="6" id="KW-0029">Amino-acid transport</keyword>
<dbReference type="InterPro" id="IPR052156">
    <property type="entry name" value="BCAA_Transport_ATP-bd_LivF"/>
</dbReference>
<evidence type="ECO:0000256" key="3">
    <source>
        <dbReference type="ARBA" id="ARBA00022475"/>
    </source>
</evidence>
<dbReference type="PROSITE" id="PS00211">
    <property type="entry name" value="ABC_TRANSPORTER_1"/>
    <property type="match status" value="1"/>
</dbReference>
<comment type="caution">
    <text evidence="8">The sequence shown here is derived from an EMBL/GenBank/DDBJ whole genome shotgun (WGS) entry which is preliminary data.</text>
</comment>
<comment type="similarity">
    <text evidence="1">Belongs to the ABC transporter superfamily.</text>
</comment>
<evidence type="ECO:0000256" key="4">
    <source>
        <dbReference type="ARBA" id="ARBA00022741"/>
    </source>
</evidence>
<dbReference type="PANTHER" id="PTHR43820:SF2">
    <property type="entry name" value="ABC TRANSPORTER ATP-BINDING PROTEIN"/>
    <property type="match status" value="1"/>
</dbReference>
<evidence type="ECO:0000313" key="8">
    <source>
        <dbReference type="EMBL" id="GAA4338417.1"/>
    </source>
</evidence>
<dbReference type="PROSITE" id="PS50893">
    <property type="entry name" value="ABC_TRANSPORTER_2"/>
    <property type="match status" value="1"/>
</dbReference>
<dbReference type="InterPro" id="IPR027417">
    <property type="entry name" value="P-loop_NTPase"/>
</dbReference>
<evidence type="ECO:0000256" key="1">
    <source>
        <dbReference type="ARBA" id="ARBA00005417"/>
    </source>
</evidence>
<evidence type="ECO:0000256" key="5">
    <source>
        <dbReference type="ARBA" id="ARBA00022840"/>
    </source>
</evidence>
<feature type="domain" description="ABC transporter" evidence="7">
    <location>
        <begin position="2"/>
        <end position="229"/>
    </location>
</feature>
<keyword evidence="9" id="KW-1185">Reference proteome</keyword>
<dbReference type="CDD" id="cd03224">
    <property type="entry name" value="ABC_TM1139_LivF_branched"/>
    <property type="match status" value="1"/>
</dbReference>
<protein>
    <submittedName>
        <fullName evidence="8">ABC transporter ATP-binding protein</fullName>
    </submittedName>
</protein>
<dbReference type="InterPro" id="IPR003439">
    <property type="entry name" value="ABC_transporter-like_ATP-bd"/>
</dbReference>
<evidence type="ECO:0000256" key="2">
    <source>
        <dbReference type="ARBA" id="ARBA00022448"/>
    </source>
</evidence>
<evidence type="ECO:0000313" key="9">
    <source>
        <dbReference type="Proteomes" id="UP001500975"/>
    </source>
</evidence>
<gene>
    <name evidence="8" type="ORF">GCM10023165_17070</name>
</gene>
<dbReference type="Proteomes" id="UP001500975">
    <property type="component" value="Unassembled WGS sequence"/>
</dbReference>
<keyword evidence="3" id="KW-1003">Cell membrane</keyword>
<accession>A0ABP8HFD5</accession>
<organism evidence="8 9">
    <name type="scientific">Variovorax defluvii</name>
    <dbReference type="NCBI Taxonomy" id="913761"/>
    <lineage>
        <taxon>Bacteria</taxon>
        <taxon>Pseudomonadati</taxon>
        <taxon>Pseudomonadota</taxon>
        <taxon>Betaproteobacteria</taxon>
        <taxon>Burkholderiales</taxon>
        <taxon>Comamonadaceae</taxon>
        <taxon>Variovorax</taxon>
    </lineage>
</organism>
<keyword evidence="3" id="KW-0472">Membrane</keyword>
<evidence type="ECO:0000259" key="7">
    <source>
        <dbReference type="PROSITE" id="PS50893"/>
    </source>
</evidence>
<dbReference type="InterPro" id="IPR003593">
    <property type="entry name" value="AAA+_ATPase"/>
</dbReference>
<keyword evidence="4" id="KW-0547">Nucleotide-binding</keyword>
<dbReference type="InterPro" id="IPR017871">
    <property type="entry name" value="ABC_transporter-like_CS"/>
</dbReference>
<dbReference type="SUPFAM" id="SSF52540">
    <property type="entry name" value="P-loop containing nucleoside triphosphate hydrolases"/>
    <property type="match status" value="1"/>
</dbReference>
<keyword evidence="2" id="KW-0813">Transport</keyword>
<dbReference type="GO" id="GO:0005524">
    <property type="term" value="F:ATP binding"/>
    <property type="evidence" value="ECO:0007669"/>
    <property type="project" value="UniProtKB-KW"/>
</dbReference>
<dbReference type="Pfam" id="PF00005">
    <property type="entry name" value="ABC_tran"/>
    <property type="match status" value="1"/>
</dbReference>
<dbReference type="EMBL" id="BAABGJ010000013">
    <property type="protein sequence ID" value="GAA4338417.1"/>
    <property type="molecule type" value="Genomic_DNA"/>
</dbReference>